<evidence type="ECO:0000256" key="1">
    <source>
        <dbReference type="ARBA" id="ARBA00004141"/>
    </source>
</evidence>
<evidence type="ECO:0000256" key="5">
    <source>
        <dbReference type="ARBA" id="ARBA00023136"/>
    </source>
</evidence>
<dbReference type="EMBL" id="PEZG01000057">
    <property type="protein sequence ID" value="PIS15630.1"/>
    <property type="molecule type" value="Genomic_DNA"/>
</dbReference>
<dbReference type="Pfam" id="PF00892">
    <property type="entry name" value="EamA"/>
    <property type="match status" value="2"/>
</dbReference>
<evidence type="ECO:0000256" key="3">
    <source>
        <dbReference type="ARBA" id="ARBA00022692"/>
    </source>
</evidence>
<feature type="transmembrane region" description="Helical" evidence="6">
    <location>
        <begin position="211"/>
        <end position="232"/>
    </location>
</feature>
<dbReference type="InterPro" id="IPR037185">
    <property type="entry name" value="EmrE-like"/>
</dbReference>
<dbReference type="SUPFAM" id="SSF103481">
    <property type="entry name" value="Multidrug resistance efflux transporter EmrE"/>
    <property type="match status" value="2"/>
</dbReference>
<dbReference type="InterPro" id="IPR000620">
    <property type="entry name" value="EamA_dom"/>
</dbReference>
<organism evidence="8 9">
    <name type="scientific">Candidatus Roizmanbacteria bacterium CG09_land_8_20_14_0_10_41_9</name>
    <dbReference type="NCBI Taxonomy" id="1974850"/>
    <lineage>
        <taxon>Bacteria</taxon>
        <taxon>Candidatus Roizmaniibacteriota</taxon>
    </lineage>
</organism>
<dbReference type="PANTHER" id="PTHR32322">
    <property type="entry name" value="INNER MEMBRANE TRANSPORTER"/>
    <property type="match status" value="1"/>
</dbReference>
<feature type="transmembrane region" description="Helical" evidence="6">
    <location>
        <begin position="121"/>
        <end position="139"/>
    </location>
</feature>
<feature type="domain" description="EamA" evidence="7">
    <location>
        <begin position="148"/>
        <end position="283"/>
    </location>
</feature>
<feature type="transmembrane region" description="Helical" evidence="6">
    <location>
        <begin position="66"/>
        <end position="84"/>
    </location>
</feature>
<dbReference type="GO" id="GO:0016020">
    <property type="term" value="C:membrane"/>
    <property type="evidence" value="ECO:0007669"/>
    <property type="project" value="UniProtKB-SubCell"/>
</dbReference>
<gene>
    <name evidence="8" type="ORF">COT62_02625</name>
</gene>
<comment type="similarity">
    <text evidence="2">Belongs to the EamA transporter family.</text>
</comment>
<keyword evidence="3 6" id="KW-0812">Transmembrane</keyword>
<feature type="transmembrane region" description="Helical" evidence="6">
    <location>
        <begin position="151"/>
        <end position="171"/>
    </location>
</feature>
<reference evidence="9" key="1">
    <citation type="submission" date="2017-09" db="EMBL/GenBank/DDBJ databases">
        <title>Depth-based differentiation of microbial function through sediment-hosted aquifers and enrichment of novel symbionts in the deep terrestrial subsurface.</title>
        <authorList>
            <person name="Probst A.J."/>
            <person name="Ladd B."/>
            <person name="Jarett J.K."/>
            <person name="Geller-Mcgrath D.E."/>
            <person name="Sieber C.M.K."/>
            <person name="Emerson J.B."/>
            <person name="Anantharaman K."/>
            <person name="Thomas B.C."/>
            <person name="Malmstrom R."/>
            <person name="Stieglmeier M."/>
            <person name="Klingl A."/>
            <person name="Woyke T."/>
            <person name="Ryan C.M."/>
            <person name="Banfield J.F."/>
        </authorList>
    </citation>
    <scope>NUCLEOTIDE SEQUENCE [LARGE SCALE GENOMIC DNA]</scope>
</reference>
<evidence type="ECO:0000256" key="2">
    <source>
        <dbReference type="ARBA" id="ARBA00007362"/>
    </source>
</evidence>
<dbReference type="Proteomes" id="UP000231198">
    <property type="component" value="Unassembled WGS sequence"/>
</dbReference>
<evidence type="ECO:0000313" key="9">
    <source>
        <dbReference type="Proteomes" id="UP000231198"/>
    </source>
</evidence>
<accession>A0A2H0WSJ0</accession>
<evidence type="ECO:0000256" key="4">
    <source>
        <dbReference type="ARBA" id="ARBA00022989"/>
    </source>
</evidence>
<keyword evidence="5 6" id="KW-0472">Membrane</keyword>
<protein>
    <recommendedName>
        <fullName evidence="7">EamA domain-containing protein</fullName>
    </recommendedName>
</protein>
<feature type="transmembrane region" description="Helical" evidence="6">
    <location>
        <begin position="34"/>
        <end position="54"/>
    </location>
</feature>
<feature type="transmembrane region" description="Helical" evidence="6">
    <location>
        <begin position="96"/>
        <end position="115"/>
    </location>
</feature>
<comment type="caution">
    <text evidence="8">The sequence shown here is derived from an EMBL/GenBank/DDBJ whole genome shotgun (WGS) entry which is preliminary data.</text>
</comment>
<dbReference type="Gene3D" id="1.10.3730.20">
    <property type="match status" value="1"/>
</dbReference>
<dbReference type="InterPro" id="IPR050638">
    <property type="entry name" value="AA-Vitamin_Transporters"/>
</dbReference>
<feature type="transmembrane region" description="Helical" evidence="6">
    <location>
        <begin position="238"/>
        <end position="259"/>
    </location>
</feature>
<comment type="subcellular location">
    <subcellularLocation>
        <location evidence="1">Membrane</location>
        <topology evidence="1">Multi-pass membrane protein</topology>
    </subcellularLocation>
</comment>
<feature type="domain" description="EamA" evidence="7">
    <location>
        <begin position="5"/>
        <end position="138"/>
    </location>
</feature>
<keyword evidence="4 6" id="KW-1133">Transmembrane helix</keyword>
<evidence type="ECO:0000256" key="6">
    <source>
        <dbReference type="SAM" id="Phobius"/>
    </source>
</evidence>
<dbReference type="AlphaFoldDB" id="A0A2H0WSJ0"/>
<evidence type="ECO:0000259" key="7">
    <source>
        <dbReference type="Pfam" id="PF00892"/>
    </source>
</evidence>
<name>A0A2H0WSJ0_9BACT</name>
<proteinExistence type="inferred from homology"/>
<sequence>MINGWQILLTISIATYAISVLLQKTLLKEPDSDPIAFCIVFQILTGLTLGGYVFIRGVTIPNLIPFIPNIVLPILLYGVGNALIFQALKRIDASEFTIIFSSRVFFTIASAILFLKEPFSSVQFIGTMFIILSIVLISWEKKSFSFHSGYVLAIFAAICYGMEFVNDAYVITKINVSFYFALVLFAQGLFIGAVYRRPLMKIKTVFRVKTLARLIVFILLYAIQAVTIFEAYKVGKNAAQIASINQTTTIMTVILAVVFLKERKNLLRKIVGVCISSIGVLLVI</sequence>
<feature type="transmembrane region" description="Helical" evidence="6">
    <location>
        <begin position="6"/>
        <end position="22"/>
    </location>
</feature>
<feature type="transmembrane region" description="Helical" evidence="6">
    <location>
        <begin position="177"/>
        <end position="195"/>
    </location>
</feature>
<evidence type="ECO:0000313" key="8">
    <source>
        <dbReference type="EMBL" id="PIS15630.1"/>
    </source>
</evidence>
<dbReference type="PANTHER" id="PTHR32322:SF2">
    <property type="entry name" value="EAMA DOMAIN-CONTAINING PROTEIN"/>
    <property type="match status" value="1"/>
</dbReference>